<keyword evidence="5" id="KW-0862">Zinc</keyword>
<keyword evidence="11" id="KW-1185">Reference proteome</keyword>
<dbReference type="Pfam" id="PF12874">
    <property type="entry name" value="zf-met"/>
    <property type="match status" value="2"/>
</dbReference>
<reference evidence="10" key="2">
    <citation type="journal article" date="2023" name="Plants (Basel)">
        <title>Annotation of the Turnera subulata (Passifloraceae) Draft Genome Reveals the S-Locus Evolved after the Divergence of Turneroideae from Passifloroideae in a Stepwise Manner.</title>
        <authorList>
            <person name="Henning P.M."/>
            <person name="Roalson E.H."/>
            <person name="Mir W."/>
            <person name="McCubbin A.G."/>
            <person name="Shore J.S."/>
        </authorList>
    </citation>
    <scope>NUCLEOTIDE SEQUENCE</scope>
    <source>
        <strain evidence="10">F60SS</strain>
    </source>
</reference>
<evidence type="ECO:0000256" key="4">
    <source>
        <dbReference type="ARBA" id="ARBA00022771"/>
    </source>
</evidence>
<dbReference type="InterPro" id="IPR013087">
    <property type="entry name" value="Znf_C2H2_type"/>
</dbReference>
<keyword evidence="2" id="KW-0479">Metal-binding</keyword>
<accession>A0A9Q0G0L6</accession>
<feature type="compositionally biased region" description="Polar residues" evidence="7">
    <location>
        <begin position="218"/>
        <end position="227"/>
    </location>
</feature>
<protein>
    <recommendedName>
        <fullName evidence="12">U1-type domain-containing protein</fullName>
    </recommendedName>
</protein>
<dbReference type="GO" id="GO:0005634">
    <property type="term" value="C:nucleus"/>
    <property type="evidence" value="ECO:0007669"/>
    <property type="project" value="UniProtKB-SubCell"/>
</dbReference>
<dbReference type="EMBL" id="JAKUCV010002876">
    <property type="protein sequence ID" value="KAJ4841150.1"/>
    <property type="molecule type" value="Genomic_DNA"/>
</dbReference>
<comment type="subcellular location">
    <subcellularLocation>
        <location evidence="1">Nucleus</location>
    </subcellularLocation>
</comment>
<keyword evidence="3" id="KW-0677">Repeat</keyword>
<evidence type="ECO:0000313" key="11">
    <source>
        <dbReference type="Proteomes" id="UP001141552"/>
    </source>
</evidence>
<evidence type="ECO:0000259" key="8">
    <source>
        <dbReference type="SMART" id="SM00355"/>
    </source>
</evidence>
<dbReference type="PANTHER" id="PTHR46144:SF6">
    <property type="entry name" value="C2H2-TYPE DOMAIN-CONTAINING PROTEIN"/>
    <property type="match status" value="1"/>
</dbReference>
<evidence type="ECO:0000256" key="3">
    <source>
        <dbReference type="ARBA" id="ARBA00022737"/>
    </source>
</evidence>
<evidence type="ECO:0000256" key="1">
    <source>
        <dbReference type="ARBA" id="ARBA00004123"/>
    </source>
</evidence>
<dbReference type="GO" id="GO:0008270">
    <property type="term" value="F:zinc ion binding"/>
    <property type="evidence" value="ECO:0007669"/>
    <property type="project" value="UniProtKB-KW"/>
</dbReference>
<proteinExistence type="predicted"/>
<dbReference type="Gene3D" id="3.30.160.60">
    <property type="entry name" value="Classic Zinc Finger"/>
    <property type="match status" value="2"/>
</dbReference>
<feature type="domain" description="U1-type" evidence="9">
    <location>
        <begin position="147"/>
        <end position="181"/>
    </location>
</feature>
<dbReference type="SMART" id="SM00451">
    <property type="entry name" value="ZnF_U1"/>
    <property type="match status" value="2"/>
</dbReference>
<keyword evidence="4" id="KW-0863">Zinc-finger</keyword>
<dbReference type="SUPFAM" id="SSF57667">
    <property type="entry name" value="beta-beta-alpha zinc fingers"/>
    <property type="match status" value="2"/>
</dbReference>
<evidence type="ECO:0000256" key="7">
    <source>
        <dbReference type="SAM" id="MobiDB-lite"/>
    </source>
</evidence>
<feature type="region of interest" description="Disordered" evidence="7">
    <location>
        <begin position="1"/>
        <end position="37"/>
    </location>
</feature>
<dbReference type="Proteomes" id="UP001141552">
    <property type="component" value="Unassembled WGS sequence"/>
</dbReference>
<reference evidence="10" key="1">
    <citation type="submission" date="2022-02" db="EMBL/GenBank/DDBJ databases">
        <authorList>
            <person name="Henning P.M."/>
            <person name="McCubbin A.G."/>
            <person name="Shore J.S."/>
        </authorList>
    </citation>
    <scope>NUCLEOTIDE SEQUENCE</scope>
    <source>
        <strain evidence="10">F60SS</strain>
        <tissue evidence="10">Leaves</tissue>
    </source>
</reference>
<evidence type="ECO:0000256" key="2">
    <source>
        <dbReference type="ARBA" id="ARBA00022723"/>
    </source>
</evidence>
<dbReference type="InterPro" id="IPR051868">
    <property type="entry name" value="ZN346_ZMAT4"/>
</dbReference>
<dbReference type="SMART" id="SM00355">
    <property type="entry name" value="ZnF_C2H2"/>
    <property type="match status" value="2"/>
</dbReference>
<feature type="domain" description="U1-type" evidence="9">
    <location>
        <begin position="257"/>
        <end position="291"/>
    </location>
</feature>
<keyword evidence="6" id="KW-0539">Nucleus</keyword>
<dbReference type="OrthoDB" id="434647at2759"/>
<organism evidence="10 11">
    <name type="scientific">Turnera subulata</name>
    <dbReference type="NCBI Taxonomy" id="218843"/>
    <lineage>
        <taxon>Eukaryota</taxon>
        <taxon>Viridiplantae</taxon>
        <taxon>Streptophyta</taxon>
        <taxon>Embryophyta</taxon>
        <taxon>Tracheophyta</taxon>
        <taxon>Spermatophyta</taxon>
        <taxon>Magnoliopsida</taxon>
        <taxon>eudicotyledons</taxon>
        <taxon>Gunneridae</taxon>
        <taxon>Pentapetalae</taxon>
        <taxon>rosids</taxon>
        <taxon>fabids</taxon>
        <taxon>Malpighiales</taxon>
        <taxon>Passifloraceae</taxon>
        <taxon>Turnera</taxon>
    </lineage>
</organism>
<dbReference type="InterPro" id="IPR036236">
    <property type="entry name" value="Znf_C2H2_sf"/>
</dbReference>
<name>A0A9Q0G0L6_9ROSI</name>
<dbReference type="PANTHER" id="PTHR46144">
    <property type="entry name" value="ZINC FINGER PROTEIN 385B-LIKE"/>
    <property type="match status" value="1"/>
</dbReference>
<dbReference type="AlphaFoldDB" id="A0A9Q0G0L6"/>
<feature type="domain" description="C2H2-type" evidence="8">
    <location>
        <begin position="260"/>
        <end position="284"/>
    </location>
</feature>
<evidence type="ECO:0000313" key="10">
    <source>
        <dbReference type="EMBL" id="KAJ4841150.1"/>
    </source>
</evidence>
<evidence type="ECO:0000259" key="9">
    <source>
        <dbReference type="SMART" id="SM00451"/>
    </source>
</evidence>
<evidence type="ECO:0008006" key="12">
    <source>
        <dbReference type="Google" id="ProtNLM"/>
    </source>
</evidence>
<evidence type="ECO:0000256" key="5">
    <source>
        <dbReference type="ARBA" id="ARBA00022833"/>
    </source>
</evidence>
<feature type="compositionally biased region" description="Polar residues" evidence="7">
    <location>
        <begin position="23"/>
        <end position="37"/>
    </location>
</feature>
<dbReference type="InterPro" id="IPR003604">
    <property type="entry name" value="Matrin/U1-like-C_Znf_C2H2"/>
</dbReference>
<feature type="region of interest" description="Disordered" evidence="7">
    <location>
        <begin position="210"/>
        <end position="240"/>
    </location>
</feature>
<dbReference type="GO" id="GO:0003676">
    <property type="term" value="F:nucleic acid binding"/>
    <property type="evidence" value="ECO:0007669"/>
    <property type="project" value="InterPro"/>
</dbReference>
<gene>
    <name evidence="10" type="ORF">Tsubulata_016910</name>
</gene>
<sequence length="306" mass="32842">MEYTTWPEMLQNPNPNPNPNPDPTYSSSQCSYYPSLPQNPDASQFYAYTDPTVTATATSTNTPYQFAHGYYLDPNSLNRASQEASWQYGSDPAGYTAAGTVTAALPSNGSEQLAISHMGSSTWTSFATHQAPINGAWKKLQKKTKVVQSAYCEVCKVDCNSKEVFDQHKLGKKHKKNLEKLKVAAAGSTTSVGPNIRVIQELKTAAAGNSIPIIGPQENPQHVTTGNGKKGKKKASAPAADLETKRRKVVEGGAAVEAVRTCSICNVVCNSETVFRLHINGQKHAAMLRKQAAAALVGAAISTRIL</sequence>
<evidence type="ECO:0000256" key="6">
    <source>
        <dbReference type="ARBA" id="ARBA00023242"/>
    </source>
</evidence>
<comment type="caution">
    <text evidence="10">The sequence shown here is derived from an EMBL/GenBank/DDBJ whole genome shotgun (WGS) entry which is preliminary data.</text>
</comment>
<feature type="domain" description="C2H2-type" evidence="8">
    <location>
        <begin position="150"/>
        <end position="174"/>
    </location>
</feature>